<evidence type="ECO:0000313" key="1">
    <source>
        <dbReference type="EMBL" id="MPL61868.1"/>
    </source>
</evidence>
<proteinExistence type="predicted"/>
<comment type="caution">
    <text evidence="1">The sequence shown here is derived from an EMBL/GenBank/DDBJ whole genome shotgun (WGS) entry which is preliminary data.</text>
</comment>
<name>A0A644T4K9_9ZZZZ</name>
<organism evidence="1">
    <name type="scientific">bioreactor metagenome</name>
    <dbReference type="NCBI Taxonomy" id="1076179"/>
    <lineage>
        <taxon>unclassified sequences</taxon>
        <taxon>metagenomes</taxon>
        <taxon>ecological metagenomes</taxon>
    </lineage>
</organism>
<dbReference type="AlphaFoldDB" id="A0A644T4K9"/>
<dbReference type="EMBL" id="VSSQ01000016">
    <property type="protein sequence ID" value="MPL61868.1"/>
    <property type="molecule type" value="Genomic_DNA"/>
</dbReference>
<reference evidence="1" key="1">
    <citation type="submission" date="2019-08" db="EMBL/GenBank/DDBJ databases">
        <authorList>
            <person name="Kucharzyk K."/>
            <person name="Murdoch R.W."/>
            <person name="Higgins S."/>
            <person name="Loffler F."/>
        </authorList>
    </citation>
    <scope>NUCLEOTIDE SEQUENCE</scope>
</reference>
<protein>
    <submittedName>
        <fullName evidence="1">Uncharacterized protein</fullName>
    </submittedName>
</protein>
<gene>
    <name evidence="1" type="ORF">SDC9_07457</name>
</gene>
<sequence length="144" mass="17365">MNWKFWKKQEKETIQQERNTPKYYYPKMLIEFIKYITRDGSESVEVLKVNYCCETIKKYSDIDNYKVYEYFYFSRLGRFLTNPSNPHNRDKVNYCPFCGAKIELTCIKTLKMVKTGCDEVTKPLEIIPAKTKKVCKYDWREVES</sequence>
<accession>A0A644T4K9</accession>